<proteinExistence type="predicted"/>
<sequence>MYTVLCLGTYGQEQVGMADLWKTVSWTLM</sequence>
<dbReference type="EMBL" id="GBXM01055289">
    <property type="protein sequence ID" value="JAH53288.1"/>
    <property type="molecule type" value="Transcribed_RNA"/>
</dbReference>
<accession>A0A0E9TKP2</accession>
<name>A0A0E9TKP2_ANGAN</name>
<reference evidence="1" key="2">
    <citation type="journal article" date="2015" name="Fish Shellfish Immunol.">
        <title>Early steps in the European eel (Anguilla anguilla)-Vibrio vulnificus interaction in the gills: Role of the RtxA13 toxin.</title>
        <authorList>
            <person name="Callol A."/>
            <person name="Pajuelo D."/>
            <person name="Ebbesson L."/>
            <person name="Teles M."/>
            <person name="MacKenzie S."/>
            <person name="Amaro C."/>
        </authorList>
    </citation>
    <scope>NUCLEOTIDE SEQUENCE</scope>
</reference>
<organism evidence="1">
    <name type="scientific">Anguilla anguilla</name>
    <name type="common">European freshwater eel</name>
    <name type="synonym">Muraena anguilla</name>
    <dbReference type="NCBI Taxonomy" id="7936"/>
    <lineage>
        <taxon>Eukaryota</taxon>
        <taxon>Metazoa</taxon>
        <taxon>Chordata</taxon>
        <taxon>Craniata</taxon>
        <taxon>Vertebrata</taxon>
        <taxon>Euteleostomi</taxon>
        <taxon>Actinopterygii</taxon>
        <taxon>Neopterygii</taxon>
        <taxon>Teleostei</taxon>
        <taxon>Anguilliformes</taxon>
        <taxon>Anguillidae</taxon>
        <taxon>Anguilla</taxon>
    </lineage>
</organism>
<evidence type="ECO:0000313" key="1">
    <source>
        <dbReference type="EMBL" id="JAH53288.1"/>
    </source>
</evidence>
<reference evidence="1" key="1">
    <citation type="submission" date="2014-11" db="EMBL/GenBank/DDBJ databases">
        <authorList>
            <person name="Amaro Gonzalez C."/>
        </authorList>
    </citation>
    <scope>NUCLEOTIDE SEQUENCE</scope>
</reference>
<protein>
    <submittedName>
        <fullName evidence="1">Uncharacterized protein</fullName>
    </submittedName>
</protein>
<dbReference type="AlphaFoldDB" id="A0A0E9TKP2"/>